<comment type="caution">
    <text evidence="4">The sequence shown here is derived from an EMBL/GenBank/DDBJ whole genome shotgun (WGS) entry which is preliminary data.</text>
</comment>
<feature type="region of interest" description="Disordered" evidence="1">
    <location>
        <begin position="307"/>
        <end position="327"/>
    </location>
</feature>
<feature type="domain" description="TPM" evidence="3">
    <location>
        <begin position="26"/>
        <end position="142"/>
    </location>
</feature>
<evidence type="ECO:0000259" key="3">
    <source>
        <dbReference type="Pfam" id="PF04536"/>
    </source>
</evidence>
<keyword evidence="2" id="KW-0812">Transmembrane</keyword>
<evidence type="ECO:0000313" key="4">
    <source>
        <dbReference type="EMBL" id="PZR09539.1"/>
    </source>
</evidence>
<dbReference type="Pfam" id="PF04536">
    <property type="entry name" value="TPM_phosphatase"/>
    <property type="match status" value="1"/>
</dbReference>
<name>A0A2W5T1L7_9BACT</name>
<organism evidence="4 5">
    <name type="scientific">Archangium gephyra</name>
    <dbReference type="NCBI Taxonomy" id="48"/>
    <lineage>
        <taxon>Bacteria</taxon>
        <taxon>Pseudomonadati</taxon>
        <taxon>Myxococcota</taxon>
        <taxon>Myxococcia</taxon>
        <taxon>Myxococcales</taxon>
        <taxon>Cystobacterineae</taxon>
        <taxon>Archangiaceae</taxon>
        <taxon>Archangium</taxon>
    </lineage>
</organism>
<protein>
    <recommendedName>
        <fullName evidence="3">TPM domain-containing protein</fullName>
    </recommendedName>
</protein>
<proteinExistence type="predicted"/>
<reference evidence="4 5" key="1">
    <citation type="submission" date="2017-08" db="EMBL/GenBank/DDBJ databases">
        <title>Infants hospitalized years apart are colonized by the same room-sourced microbial strains.</title>
        <authorList>
            <person name="Brooks B."/>
            <person name="Olm M.R."/>
            <person name="Firek B.A."/>
            <person name="Baker R."/>
            <person name="Thomas B.C."/>
            <person name="Morowitz M.J."/>
            <person name="Banfield J.F."/>
        </authorList>
    </citation>
    <scope>NUCLEOTIDE SEQUENCE [LARGE SCALE GENOMIC DNA]</scope>
    <source>
        <strain evidence="4">S2_003_000_R2_14</strain>
    </source>
</reference>
<dbReference type="AlphaFoldDB" id="A0A2W5T1L7"/>
<sequence>MVMAGWLVVVLAAATDIAPPASGSWVVDRTGQLSAETKQQVDALANELNDAGVAKLAVLVTGTVEDTPRAYARGVLAHWQLGSDGVLVMIAVDSRKAEIVFGSGRPLTEHQTDVVMERDLVANLKAGALNAAVLDSARALHDALLVPPPPPRPPTFADKLADALLLAITLAIFPGGFLALLFVLLTRRYWRRRCTKCRTQRRRLSEAEEDEHLTAEQQREEQARLADYDVWWCSQCSDAIVTKWAGAVSSVKNCPLCRADSTVLTPASQHRPTEGNMKLTEKCLRCSYTHSWVAFIPANAVTSLDASDSSFDSGGSSSDGGGSSGSW</sequence>
<dbReference type="Gene3D" id="3.10.310.50">
    <property type="match status" value="1"/>
</dbReference>
<evidence type="ECO:0000256" key="2">
    <source>
        <dbReference type="SAM" id="Phobius"/>
    </source>
</evidence>
<dbReference type="Proteomes" id="UP000249061">
    <property type="component" value="Unassembled WGS sequence"/>
</dbReference>
<feature type="compositionally biased region" description="Gly residues" evidence="1">
    <location>
        <begin position="317"/>
        <end position="327"/>
    </location>
</feature>
<gene>
    <name evidence="4" type="ORF">DI536_21575</name>
</gene>
<evidence type="ECO:0000313" key="5">
    <source>
        <dbReference type="Proteomes" id="UP000249061"/>
    </source>
</evidence>
<feature type="transmembrane region" description="Helical" evidence="2">
    <location>
        <begin position="163"/>
        <end position="186"/>
    </location>
</feature>
<accession>A0A2W5T1L7</accession>
<dbReference type="PANTHER" id="PTHR30373:SF2">
    <property type="entry name" value="UPF0603 PROTEIN YGCG"/>
    <property type="match status" value="1"/>
</dbReference>
<feature type="compositionally biased region" description="Low complexity" evidence="1">
    <location>
        <begin position="307"/>
        <end position="316"/>
    </location>
</feature>
<dbReference type="EMBL" id="QFQP01000020">
    <property type="protein sequence ID" value="PZR09539.1"/>
    <property type="molecule type" value="Genomic_DNA"/>
</dbReference>
<evidence type="ECO:0000256" key="1">
    <source>
        <dbReference type="SAM" id="MobiDB-lite"/>
    </source>
</evidence>
<dbReference type="PANTHER" id="PTHR30373">
    <property type="entry name" value="UPF0603 PROTEIN YGCG"/>
    <property type="match status" value="1"/>
</dbReference>
<keyword evidence="2" id="KW-1133">Transmembrane helix</keyword>
<dbReference type="InterPro" id="IPR007621">
    <property type="entry name" value="TPM_dom"/>
</dbReference>
<keyword evidence="2" id="KW-0472">Membrane</keyword>